<dbReference type="SUPFAM" id="SSF53474">
    <property type="entry name" value="alpha/beta-Hydrolases"/>
    <property type="match status" value="1"/>
</dbReference>
<feature type="domain" description="BD-FAE-like" evidence="2">
    <location>
        <begin position="29"/>
        <end position="93"/>
    </location>
</feature>
<protein>
    <recommendedName>
        <fullName evidence="2">BD-FAE-like domain-containing protein</fullName>
    </recommendedName>
</protein>
<keyword evidence="1" id="KW-0378">Hydrolase</keyword>
<dbReference type="PANTHER" id="PTHR48081">
    <property type="entry name" value="AB HYDROLASE SUPERFAMILY PROTEIN C4A8.06C"/>
    <property type="match status" value="1"/>
</dbReference>
<sequence>MSLVSNLNIPYVSRISSPPGRPIHPKHRLDLYVPQESESTSPDLLVFFHGGAWRSNDKLEFNDFARNLVKIGGGKFAVAVVNYPLTTTVENPSDPAAAGCEVPHYEPETYMFKTLEDSAKAIAFLANHGDVYGYNEKRIILVGHSVGAQLISMLLLEPKYFTAVMDNTTYVENPSTKVVGIIGIDGIYDIPKLVLDYPNYQNWFVAAACSQDHEKWKRYSPQYQTPSNLPQIPVLIIHSPEDELVNDKQAISFKQKLQELGLTNVSLETDVSGKHDETLATVEVAQKVINFCGSL</sequence>
<name>A0ABR2WQU7_9FUNG</name>
<evidence type="ECO:0000256" key="1">
    <source>
        <dbReference type="ARBA" id="ARBA00022801"/>
    </source>
</evidence>
<feature type="domain" description="BD-FAE-like" evidence="2">
    <location>
        <begin position="114"/>
        <end position="257"/>
    </location>
</feature>
<keyword evidence="4" id="KW-1185">Reference proteome</keyword>
<dbReference type="PANTHER" id="PTHR48081:SF33">
    <property type="entry name" value="KYNURENINE FORMAMIDASE"/>
    <property type="match status" value="1"/>
</dbReference>
<organism evidence="3 4">
    <name type="scientific">Basidiobolus ranarum</name>
    <dbReference type="NCBI Taxonomy" id="34480"/>
    <lineage>
        <taxon>Eukaryota</taxon>
        <taxon>Fungi</taxon>
        <taxon>Fungi incertae sedis</taxon>
        <taxon>Zoopagomycota</taxon>
        <taxon>Entomophthoromycotina</taxon>
        <taxon>Basidiobolomycetes</taxon>
        <taxon>Basidiobolales</taxon>
        <taxon>Basidiobolaceae</taxon>
        <taxon>Basidiobolus</taxon>
    </lineage>
</organism>
<gene>
    <name evidence="3" type="ORF">K7432_009165</name>
</gene>
<dbReference type="InterPro" id="IPR029058">
    <property type="entry name" value="AB_hydrolase_fold"/>
</dbReference>
<evidence type="ECO:0000313" key="4">
    <source>
        <dbReference type="Proteomes" id="UP001479436"/>
    </source>
</evidence>
<dbReference type="InterPro" id="IPR050300">
    <property type="entry name" value="GDXG_lipolytic_enzyme"/>
</dbReference>
<dbReference type="EMBL" id="JASJQH010000549">
    <property type="protein sequence ID" value="KAK9763832.1"/>
    <property type="molecule type" value="Genomic_DNA"/>
</dbReference>
<dbReference type="Proteomes" id="UP001479436">
    <property type="component" value="Unassembled WGS sequence"/>
</dbReference>
<dbReference type="InterPro" id="IPR049492">
    <property type="entry name" value="BD-FAE-like_dom"/>
</dbReference>
<accession>A0ABR2WQU7</accession>
<proteinExistence type="predicted"/>
<dbReference type="Pfam" id="PF20434">
    <property type="entry name" value="BD-FAE"/>
    <property type="match status" value="2"/>
</dbReference>
<dbReference type="Gene3D" id="3.40.50.1820">
    <property type="entry name" value="alpha/beta hydrolase"/>
    <property type="match status" value="1"/>
</dbReference>
<reference evidence="3 4" key="1">
    <citation type="submission" date="2023-04" db="EMBL/GenBank/DDBJ databases">
        <title>Genome of Basidiobolus ranarum AG-B5.</title>
        <authorList>
            <person name="Stajich J.E."/>
            <person name="Carter-House D."/>
            <person name="Gryganskyi A."/>
        </authorList>
    </citation>
    <scope>NUCLEOTIDE SEQUENCE [LARGE SCALE GENOMIC DNA]</scope>
    <source>
        <strain evidence="3 4">AG-B5</strain>
    </source>
</reference>
<evidence type="ECO:0000313" key="3">
    <source>
        <dbReference type="EMBL" id="KAK9763832.1"/>
    </source>
</evidence>
<comment type="caution">
    <text evidence="3">The sequence shown here is derived from an EMBL/GenBank/DDBJ whole genome shotgun (WGS) entry which is preliminary data.</text>
</comment>
<evidence type="ECO:0000259" key="2">
    <source>
        <dbReference type="Pfam" id="PF20434"/>
    </source>
</evidence>